<dbReference type="SUPFAM" id="SSF160996">
    <property type="entry name" value="HI0933 insert domain-like"/>
    <property type="match status" value="1"/>
</dbReference>
<accession>A0A128EFM5</accession>
<dbReference type="InterPro" id="IPR004792">
    <property type="entry name" value="BaiN-like"/>
</dbReference>
<dbReference type="EMBL" id="FIZP01000004">
    <property type="protein sequence ID" value="CZE47719.1"/>
    <property type="molecule type" value="Genomic_DNA"/>
</dbReference>
<sequence length="392" mass="43644">MSNPNAKTYKILIIGGGASGLFLAANLDKNLQNSTAILEKNAQFGKKILASGGGRCNITNRHISFKNYLGDVEFIKQSVSKLKFSDVLNFFSELKFSEQKDSQFFCADSSKAVLNSLLKKLKECDLYPNSEVLEVQKDKDEFIITTQNAKFKAQNLIIASGGLSYKALGSSDIGYKIAQQFCLNVQKPLPALVGFTVQKDEFWFKHLSGVSLPVCLKFNEFEFNQDALFTHKGISGPAILNASLFWQKGQITLNFVPNFSIKKLENSKKQLSTLLPLPKRFTKEFLSSQNLLDKPYDSYNQVEKAKVLKLFSYSFAPAGNFGFERAEITKGGVKTDEILPNFQSKKEKGLFFIGEILDVSGMLGGYNLHFAFASAKILSEFLNAKFSKTSAF</sequence>
<reference evidence="6 7" key="1">
    <citation type="submission" date="2016-02" db="EMBL/GenBank/DDBJ databases">
        <authorList>
            <consortium name="Pathogen Informatics"/>
        </authorList>
    </citation>
    <scope>NUCLEOTIDE SEQUENCE [LARGE SCALE GENOMIC DNA]</scope>
    <source>
        <strain evidence="6 7">RC20</strain>
    </source>
</reference>
<evidence type="ECO:0000256" key="3">
    <source>
        <dbReference type="ARBA" id="ARBA00022827"/>
    </source>
</evidence>
<dbReference type="PANTHER" id="PTHR42887:SF2">
    <property type="entry name" value="OS12G0638800 PROTEIN"/>
    <property type="match status" value="1"/>
</dbReference>
<dbReference type="NCBIfam" id="TIGR00275">
    <property type="entry name" value="aminoacetone oxidase family FAD-binding enzyme"/>
    <property type="match status" value="1"/>
</dbReference>
<dbReference type="Pfam" id="PF03486">
    <property type="entry name" value="HI0933_like"/>
    <property type="match status" value="1"/>
</dbReference>
<gene>
    <name evidence="6" type="ORF">ERS672216_01028</name>
</gene>
<evidence type="ECO:0000256" key="2">
    <source>
        <dbReference type="ARBA" id="ARBA00022630"/>
    </source>
</evidence>
<name>A0A128EFM5_9BACT</name>
<dbReference type="InterPro" id="IPR055178">
    <property type="entry name" value="RsdA/BaiN/AoA(So)-like_dom"/>
</dbReference>
<dbReference type="InterPro" id="IPR023166">
    <property type="entry name" value="BaiN-like_dom_sf"/>
</dbReference>
<dbReference type="OrthoDB" id="9773233at2"/>
<evidence type="ECO:0000259" key="5">
    <source>
        <dbReference type="Pfam" id="PF22780"/>
    </source>
</evidence>
<dbReference type="Gene3D" id="3.50.50.60">
    <property type="entry name" value="FAD/NAD(P)-binding domain"/>
    <property type="match status" value="1"/>
</dbReference>
<dbReference type="InterPro" id="IPR057661">
    <property type="entry name" value="RsdA/BaiN/AoA(So)_Rossmann"/>
</dbReference>
<dbReference type="Pfam" id="PF22780">
    <property type="entry name" value="HI0933_like_1st"/>
    <property type="match status" value="1"/>
</dbReference>
<proteinExistence type="predicted"/>
<evidence type="ECO:0000313" key="7">
    <source>
        <dbReference type="Proteomes" id="UP000069632"/>
    </source>
</evidence>
<feature type="domain" description="RsdA/BaiN/AoA(So)-like Rossmann fold-like" evidence="4">
    <location>
        <begin position="10"/>
        <end position="377"/>
    </location>
</feature>
<dbReference type="RefSeq" id="WP_075540204.1">
    <property type="nucleotide sequence ID" value="NZ_CP053844.1"/>
</dbReference>
<dbReference type="PANTHER" id="PTHR42887">
    <property type="entry name" value="OS12G0638800 PROTEIN"/>
    <property type="match status" value="1"/>
</dbReference>
<dbReference type="AlphaFoldDB" id="A0A128EFM5"/>
<keyword evidence="3" id="KW-0274">FAD</keyword>
<dbReference type="InterPro" id="IPR036188">
    <property type="entry name" value="FAD/NAD-bd_sf"/>
</dbReference>
<keyword evidence="2" id="KW-0285">Flavoprotein</keyword>
<evidence type="ECO:0000256" key="1">
    <source>
        <dbReference type="ARBA" id="ARBA00001974"/>
    </source>
</evidence>
<evidence type="ECO:0000313" key="6">
    <source>
        <dbReference type="EMBL" id="CZE47719.1"/>
    </source>
</evidence>
<dbReference type="Gene3D" id="1.10.8.260">
    <property type="entry name" value="HI0933 insert domain-like"/>
    <property type="match status" value="1"/>
</dbReference>
<comment type="cofactor">
    <cofactor evidence="1">
        <name>FAD</name>
        <dbReference type="ChEBI" id="CHEBI:57692"/>
    </cofactor>
</comment>
<organism evidence="6 7">
    <name type="scientific">Campylobacter geochelonis</name>
    <dbReference type="NCBI Taxonomy" id="1780362"/>
    <lineage>
        <taxon>Bacteria</taxon>
        <taxon>Pseudomonadati</taxon>
        <taxon>Campylobacterota</taxon>
        <taxon>Epsilonproteobacteria</taxon>
        <taxon>Campylobacterales</taxon>
        <taxon>Campylobacteraceae</taxon>
        <taxon>Campylobacter</taxon>
    </lineage>
</organism>
<protein>
    <submittedName>
        <fullName evidence="6">Pyridine nucleotide-disulphide oxidoreductase</fullName>
    </submittedName>
</protein>
<dbReference type="Gene3D" id="2.40.30.10">
    <property type="entry name" value="Translation factors"/>
    <property type="match status" value="1"/>
</dbReference>
<dbReference type="SUPFAM" id="SSF51905">
    <property type="entry name" value="FAD/NAD(P)-binding domain"/>
    <property type="match status" value="1"/>
</dbReference>
<evidence type="ECO:0000259" key="4">
    <source>
        <dbReference type="Pfam" id="PF03486"/>
    </source>
</evidence>
<dbReference type="Proteomes" id="UP000069632">
    <property type="component" value="Unassembled WGS sequence"/>
</dbReference>
<feature type="domain" description="RsdA/BaiN/AoA(So)-like insert" evidence="5">
    <location>
        <begin position="190"/>
        <end position="328"/>
    </location>
</feature>
<keyword evidence="7" id="KW-1185">Reference proteome</keyword>